<feature type="signal peptide" evidence="1">
    <location>
        <begin position="1"/>
        <end position="18"/>
    </location>
</feature>
<dbReference type="Gene3D" id="3.90.190.10">
    <property type="entry name" value="Protein tyrosine phosphatase superfamily"/>
    <property type="match status" value="2"/>
</dbReference>
<accession>A0ABY7F3B7</accession>
<dbReference type="Proteomes" id="UP001164746">
    <property type="component" value="Chromosome 10"/>
</dbReference>
<sequence length="820" mass="92172">MMISIFAVILYLMNVICGICPPGKHGDSCSNNCTYPHCFCSSERACEGCEIGYWDRRQNCSLTCIFPTCRCTNHTNCLSCKDGSYGLENKCNKTCPSGCDNNTCENNGMCFSCKPNYTGNKCDSCVDGLYGVNCSLQCSQGCEGNVCNSLDGSCNCSKMYSGEKCESCIDGLYGVSCSESCSTGCVQNNCSAINGNCDCKEYYKGDTCNVCVDGRDGDHCLNKAEIKNTQTEADKPNVGAAVEETAEDAILEIDEDDQIARAIATKFEEKGGLYYNNADKINKQKVAIGNLTTYVVEKTDIDMEEEFEGYNKRHAYIAALGPMSKQLGDFSPFWQMIWQEKVEKIVMLTNLVEEGKDKCEQYWPNPGTDKHYGRVFISCQTEAEYAEFTRREFTISKDSETRQLHHLHFTCWPDKGVPEDVTGIVEFRQRVLNLPDQFDGPVLVHCSAGVGRTGTYIALDMLTKEGESEGAIHIPGCVINMRQDRAYMIQTLNQYQFLHRALVCSLSDISKQIRGKHFRQYMKQMEDEDFSRQFQEMQTVLEKSSDNEIQAIERNKSLKGKNRPFADVPGDRNRPSLSLDIQSGSSGYVNAVYIDSLKARNRFLVVQSPMKGTVIDFLTLLYQENCTCVISFEPPMAKQKRQTIGLYYPADNKILKQGVFQVCCTKTENHGYCIQRLLTIKHSGTTEQPSERVVHHFEFNGWDYTREVPESTKDFLKFIEGIDVNLRETSNRGPLLVHCLDGAGKSALFCIVSILLEKMGLEQEVSVVNTIRKVKSRRRSAIPNKAQFEFCHGCVLSYVKSFDYSQYSNFTENVSNALNT</sequence>
<dbReference type="InterPro" id="IPR000387">
    <property type="entry name" value="Tyr_Pase_dom"/>
</dbReference>
<dbReference type="PROSITE" id="PS50056">
    <property type="entry name" value="TYR_PHOSPHATASE_2"/>
    <property type="match status" value="2"/>
</dbReference>
<name>A0ABY7F3B7_MYAAR</name>
<feature type="domain" description="Tyrosine-protein phosphatase" evidence="2">
    <location>
        <begin position="250"/>
        <end position="505"/>
    </location>
</feature>
<dbReference type="SMART" id="SM00181">
    <property type="entry name" value="EGF"/>
    <property type="match status" value="3"/>
</dbReference>
<dbReference type="Pfam" id="PF00102">
    <property type="entry name" value="Y_phosphatase"/>
    <property type="match status" value="2"/>
</dbReference>
<dbReference type="SUPFAM" id="SSF52799">
    <property type="entry name" value="(Phosphotyrosine protein) phosphatases II"/>
    <property type="match status" value="2"/>
</dbReference>
<proteinExistence type="predicted"/>
<dbReference type="Gene3D" id="2.170.300.10">
    <property type="entry name" value="Tie2 ligand-binding domain superfamily"/>
    <property type="match status" value="1"/>
</dbReference>
<dbReference type="InterPro" id="IPR016130">
    <property type="entry name" value="Tyr_Pase_AS"/>
</dbReference>
<feature type="domain" description="Tyrosine specific protein phosphatases" evidence="3">
    <location>
        <begin position="425"/>
        <end position="496"/>
    </location>
</feature>
<dbReference type="EMBL" id="CP111021">
    <property type="protein sequence ID" value="WAR16635.1"/>
    <property type="molecule type" value="Genomic_DNA"/>
</dbReference>
<feature type="chain" id="PRO_5047312810" evidence="1">
    <location>
        <begin position="19"/>
        <end position="820"/>
    </location>
</feature>
<dbReference type="PANTHER" id="PTHR19134">
    <property type="entry name" value="RECEPTOR-TYPE TYROSINE-PROTEIN PHOSPHATASE"/>
    <property type="match status" value="1"/>
</dbReference>
<dbReference type="InterPro" id="IPR000742">
    <property type="entry name" value="EGF"/>
</dbReference>
<dbReference type="PROSITE" id="PS00383">
    <property type="entry name" value="TYR_PHOSPHATASE_1"/>
    <property type="match status" value="1"/>
</dbReference>
<dbReference type="InterPro" id="IPR003595">
    <property type="entry name" value="Tyr_Pase_cat"/>
</dbReference>
<evidence type="ECO:0000259" key="2">
    <source>
        <dbReference type="PROSITE" id="PS50055"/>
    </source>
</evidence>
<feature type="domain" description="Tyrosine specific protein phosphatases" evidence="3">
    <location>
        <begin position="713"/>
        <end position="789"/>
    </location>
</feature>
<dbReference type="InterPro" id="IPR000242">
    <property type="entry name" value="PTP_cat"/>
</dbReference>
<dbReference type="PANTHER" id="PTHR19134:SF449">
    <property type="entry name" value="TYROSINE-PROTEIN PHOSPHATASE 1"/>
    <property type="match status" value="1"/>
</dbReference>
<evidence type="ECO:0000313" key="5">
    <source>
        <dbReference type="Proteomes" id="UP001164746"/>
    </source>
</evidence>
<dbReference type="InterPro" id="IPR002049">
    <property type="entry name" value="LE_dom"/>
</dbReference>
<keyword evidence="5" id="KW-1185">Reference proteome</keyword>
<dbReference type="InterPro" id="IPR029021">
    <property type="entry name" value="Prot-tyrosine_phosphatase-like"/>
</dbReference>
<organism evidence="4 5">
    <name type="scientific">Mya arenaria</name>
    <name type="common">Soft-shell clam</name>
    <dbReference type="NCBI Taxonomy" id="6604"/>
    <lineage>
        <taxon>Eukaryota</taxon>
        <taxon>Metazoa</taxon>
        <taxon>Spiralia</taxon>
        <taxon>Lophotrochozoa</taxon>
        <taxon>Mollusca</taxon>
        <taxon>Bivalvia</taxon>
        <taxon>Autobranchia</taxon>
        <taxon>Heteroconchia</taxon>
        <taxon>Euheterodonta</taxon>
        <taxon>Imparidentia</taxon>
        <taxon>Neoheterodontei</taxon>
        <taxon>Myida</taxon>
        <taxon>Myoidea</taxon>
        <taxon>Myidae</taxon>
        <taxon>Mya</taxon>
    </lineage>
</organism>
<dbReference type="SMART" id="SM00194">
    <property type="entry name" value="PTPc"/>
    <property type="match status" value="2"/>
</dbReference>
<reference evidence="4" key="1">
    <citation type="submission" date="2022-11" db="EMBL/GenBank/DDBJ databases">
        <title>Centuries of genome instability and evolution in soft-shell clam transmissible cancer (bioRxiv).</title>
        <authorList>
            <person name="Hart S.F.M."/>
            <person name="Yonemitsu M.A."/>
            <person name="Giersch R.M."/>
            <person name="Beal B.F."/>
            <person name="Arriagada G."/>
            <person name="Davis B.W."/>
            <person name="Ostrander E.A."/>
            <person name="Goff S.P."/>
            <person name="Metzger M.J."/>
        </authorList>
    </citation>
    <scope>NUCLEOTIDE SEQUENCE</scope>
    <source>
        <strain evidence="4">MELC-2E11</strain>
        <tissue evidence="4">Siphon/mantle</tissue>
    </source>
</reference>
<evidence type="ECO:0000313" key="4">
    <source>
        <dbReference type="EMBL" id="WAR16635.1"/>
    </source>
</evidence>
<dbReference type="CDD" id="cd00047">
    <property type="entry name" value="PTPc"/>
    <property type="match status" value="2"/>
</dbReference>
<keyword evidence="1" id="KW-0732">Signal</keyword>
<protein>
    <submittedName>
        <fullName evidence="4">PTPRM-like protein</fullName>
    </submittedName>
</protein>
<feature type="domain" description="Tyrosine-protein phosphatase" evidence="2">
    <location>
        <begin position="530"/>
        <end position="798"/>
    </location>
</feature>
<evidence type="ECO:0000259" key="3">
    <source>
        <dbReference type="PROSITE" id="PS50056"/>
    </source>
</evidence>
<dbReference type="InterPro" id="IPR050348">
    <property type="entry name" value="Protein-Tyr_Phosphatase"/>
</dbReference>
<evidence type="ECO:0000256" key="1">
    <source>
        <dbReference type="SAM" id="SignalP"/>
    </source>
</evidence>
<gene>
    <name evidence="4" type="ORF">MAR_031229</name>
</gene>
<dbReference type="PROSITE" id="PS01248">
    <property type="entry name" value="EGF_LAM_1"/>
    <property type="match status" value="1"/>
</dbReference>
<dbReference type="PROSITE" id="PS50055">
    <property type="entry name" value="TYR_PHOSPHATASE_PTP"/>
    <property type="match status" value="2"/>
</dbReference>
<dbReference type="SMART" id="SM00404">
    <property type="entry name" value="PTPc_motif"/>
    <property type="match status" value="2"/>
</dbReference>
<dbReference type="PRINTS" id="PR00700">
    <property type="entry name" value="PRTYPHPHTASE"/>
</dbReference>